<dbReference type="Gene3D" id="3.30.465.10">
    <property type="match status" value="1"/>
</dbReference>
<evidence type="ECO:0000256" key="2">
    <source>
        <dbReference type="ARBA" id="ARBA00022827"/>
    </source>
</evidence>
<dbReference type="GO" id="GO:0071949">
    <property type="term" value="F:FAD binding"/>
    <property type="evidence" value="ECO:0007669"/>
    <property type="project" value="InterPro"/>
</dbReference>
<evidence type="ECO:0000313" key="5">
    <source>
        <dbReference type="EMBL" id="GEL16561.1"/>
    </source>
</evidence>
<dbReference type="GO" id="GO:0016491">
    <property type="term" value="F:oxidoreductase activity"/>
    <property type="evidence" value="ECO:0007669"/>
    <property type="project" value="UniProtKB-KW"/>
</dbReference>
<name>A0A511CVI5_9PSEU</name>
<dbReference type="Gene3D" id="3.30.390.50">
    <property type="entry name" value="CO dehydrogenase flavoprotein, C-terminal domain"/>
    <property type="match status" value="1"/>
</dbReference>
<dbReference type="InterPro" id="IPR051312">
    <property type="entry name" value="Diverse_Substr_Oxidored"/>
</dbReference>
<dbReference type="SUPFAM" id="SSF55447">
    <property type="entry name" value="CO dehydrogenase flavoprotein C-terminal domain-like"/>
    <property type="match status" value="1"/>
</dbReference>
<comment type="caution">
    <text evidence="5">The sequence shown here is derived from an EMBL/GenBank/DDBJ whole genome shotgun (WGS) entry which is preliminary data.</text>
</comment>
<dbReference type="InterPro" id="IPR036318">
    <property type="entry name" value="FAD-bd_PCMH-like_sf"/>
</dbReference>
<dbReference type="PANTHER" id="PTHR42659:SF2">
    <property type="entry name" value="XANTHINE DEHYDROGENASE SUBUNIT C-RELATED"/>
    <property type="match status" value="1"/>
</dbReference>
<keyword evidence="2" id="KW-0274">FAD</keyword>
<dbReference type="InterPro" id="IPR005107">
    <property type="entry name" value="CO_DH_flav_C"/>
</dbReference>
<keyword evidence="3" id="KW-0560">Oxidoreductase</keyword>
<feature type="domain" description="FAD-binding PCMH-type" evidence="4">
    <location>
        <begin position="1"/>
        <end position="177"/>
    </location>
</feature>
<dbReference type="AlphaFoldDB" id="A0A511CVI5"/>
<keyword evidence="1" id="KW-0285">Flavoprotein</keyword>
<dbReference type="InterPro" id="IPR016166">
    <property type="entry name" value="FAD-bd_PCMH"/>
</dbReference>
<reference evidence="5 6" key="1">
    <citation type="submission" date="2019-07" db="EMBL/GenBank/DDBJ databases">
        <title>Whole genome shotgun sequence of Pseudonocardia asaccharolytica NBRC 16224.</title>
        <authorList>
            <person name="Hosoyama A."/>
            <person name="Uohara A."/>
            <person name="Ohji S."/>
            <person name="Ichikawa N."/>
        </authorList>
    </citation>
    <scope>NUCLEOTIDE SEQUENCE [LARGE SCALE GENOMIC DNA]</scope>
    <source>
        <strain evidence="5 6">NBRC 16224</strain>
    </source>
</reference>
<evidence type="ECO:0000313" key="6">
    <source>
        <dbReference type="Proteomes" id="UP000321328"/>
    </source>
</evidence>
<dbReference type="Pfam" id="PF00941">
    <property type="entry name" value="FAD_binding_5"/>
    <property type="match status" value="1"/>
</dbReference>
<dbReference type="PROSITE" id="PS51387">
    <property type="entry name" value="FAD_PCMH"/>
    <property type="match status" value="1"/>
</dbReference>
<dbReference type="PANTHER" id="PTHR42659">
    <property type="entry name" value="XANTHINE DEHYDROGENASE SUBUNIT C-RELATED"/>
    <property type="match status" value="1"/>
</dbReference>
<dbReference type="Gene3D" id="3.30.43.10">
    <property type="entry name" value="Uridine Diphospho-n-acetylenolpyruvylglucosamine Reductase, domain 2"/>
    <property type="match status" value="1"/>
</dbReference>
<dbReference type="Pfam" id="PF03450">
    <property type="entry name" value="CO_deh_flav_C"/>
    <property type="match status" value="1"/>
</dbReference>
<accession>A0A511CVI5</accession>
<dbReference type="RefSeq" id="WP_028928833.1">
    <property type="nucleotide sequence ID" value="NZ_AUII01000002.1"/>
</dbReference>
<dbReference type="SMART" id="SM01092">
    <property type="entry name" value="CO_deh_flav_C"/>
    <property type="match status" value="1"/>
</dbReference>
<dbReference type="STRING" id="1123024.GCA_000423625_00653"/>
<dbReference type="InterPro" id="IPR002346">
    <property type="entry name" value="Mopterin_DH_FAD-bd"/>
</dbReference>
<protein>
    <submittedName>
        <fullName evidence="5">Molybdopterin dehydrogenase</fullName>
    </submittedName>
</protein>
<sequence>MKPPPVKYARAGDVQEAIALLTEHGSDAKVLAGGQSLIPLMNFRLARPSILIDINRVRELDYVREDNGTLAIGAMTRQRDVETSSVAAASVPLLPEVLRHVGHITNRNRGTVGGSLAHADPAAELPALVTGLGGELVVQGPNGVRTIPAEDFFMSTFTTALEPDEVLIGVRLPRLPGGTGVAVEELARRHGDFAIVAAMAAVHLAPDRSVDLVRLAVSGVDSVPVRLHAAEDALTGGRPSAEAIEAAAATVADAIHPADDVHAPASYRRDMAQLLVKRVAKAALERSETKS</sequence>
<dbReference type="EMBL" id="BJVI01000002">
    <property type="protein sequence ID" value="GEL16561.1"/>
    <property type="molecule type" value="Genomic_DNA"/>
</dbReference>
<evidence type="ECO:0000259" key="4">
    <source>
        <dbReference type="PROSITE" id="PS51387"/>
    </source>
</evidence>
<evidence type="ECO:0000256" key="3">
    <source>
        <dbReference type="ARBA" id="ARBA00023002"/>
    </source>
</evidence>
<dbReference type="OrthoDB" id="9793944at2"/>
<dbReference type="FunFam" id="3.30.465.10:FF:000017">
    <property type="entry name" value="Xanthine dehydrogenase, FAD binding subunit"/>
    <property type="match status" value="1"/>
</dbReference>
<proteinExistence type="predicted"/>
<dbReference type="SUPFAM" id="SSF56176">
    <property type="entry name" value="FAD-binding/transporter-associated domain-like"/>
    <property type="match status" value="1"/>
</dbReference>
<dbReference type="InterPro" id="IPR016169">
    <property type="entry name" value="FAD-bd_PCMH_sub2"/>
</dbReference>
<dbReference type="InterPro" id="IPR036683">
    <property type="entry name" value="CO_DH_flav_C_dom_sf"/>
</dbReference>
<organism evidence="5 6">
    <name type="scientific">Pseudonocardia asaccharolytica DSM 44247 = NBRC 16224</name>
    <dbReference type="NCBI Taxonomy" id="1123024"/>
    <lineage>
        <taxon>Bacteria</taxon>
        <taxon>Bacillati</taxon>
        <taxon>Actinomycetota</taxon>
        <taxon>Actinomycetes</taxon>
        <taxon>Pseudonocardiales</taxon>
        <taxon>Pseudonocardiaceae</taxon>
        <taxon>Pseudonocardia</taxon>
    </lineage>
</organism>
<dbReference type="Proteomes" id="UP000321328">
    <property type="component" value="Unassembled WGS sequence"/>
</dbReference>
<evidence type="ECO:0000256" key="1">
    <source>
        <dbReference type="ARBA" id="ARBA00022630"/>
    </source>
</evidence>
<gene>
    <name evidence="5" type="ORF">PA7_03980</name>
</gene>
<dbReference type="InterPro" id="IPR016167">
    <property type="entry name" value="FAD-bd_PCMH_sub1"/>
</dbReference>
<keyword evidence="6" id="KW-1185">Reference proteome</keyword>